<evidence type="ECO:0000256" key="1">
    <source>
        <dbReference type="ARBA" id="ARBA00004141"/>
    </source>
</evidence>
<keyword evidence="3" id="KW-0813">Transport</keyword>
<evidence type="ECO:0000256" key="2">
    <source>
        <dbReference type="ARBA" id="ARBA00009965"/>
    </source>
</evidence>
<dbReference type="AlphaFoldDB" id="A0A8J5L466"/>
<dbReference type="GO" id="GO:0005886">
    <property type="term" value="C:plasma membrane"/>
    <property type="evidence" value="ECO:0007669"/>
    <property type="project" value="TreeGrafter"/>
</dbReference>
<dbReference type="Proteomes" id="UP000734854">
    <property type="component" value="Unassembled WGS sequence"/>
</dbReference>
<dbReference type="GO" id="GO:0015086">
    <property type="term" value="F:cadmium ion transmembrane transporter activity"/>
    <property type="evidence" value="ECO:0007669"/>
    <property type="project" value="TreeGrafter"/>
</dbReference>
<comment type="caution">
    <text evidence="9">The sequence shown here is derived from an EMBL/GenBank/DDBJ whole genome shotgun (WGS) entry which is preliminary data.</text>
</comment>
<feature type="transmembrane region" description="Helical" evidence="8">
    <location>
        <begin position="80"/>
        <end position="100"/>
    </location>
</feature>
<dbReference type="InterPro" id="IPR001046">
    <property type="entry name" value="NRAMP_fam"/>
</dbReference>
<evidence type="ECO:0000313" key="10">
    <source>
        <dbReference type="Proteomes" id="UP000734854"/>
    </source>
</evidence>
<reference evidence="9 10" key="1">
    <citation type="submission" date="2020-08" db="EMBL/GenBank/DDBJ databases">
        <title>Plant Genome Project.</title>
        <authorList>
            <person name="Zhang R.-G."/>
        </authorList>
    </citation>
    <scope>NUCLEOTIDE SEQUENCE [LARGE SCALE GENOMIC DNA]</scope>
    <source>
        <tissue evidence="9">Rhizome</tissue>
    </source>
</reference>
<feature type="transmembrane region" description="Helical" evidence="8">
    <location>
        <begin position="328"/>
        <end position="347"/>
    </location>
</feature>
<keyword evidence="6" id="KW-0406">Ion transport</keyword>
<feature type="transmembrane region" description="Helical" evidence="8">
    <location>
        <begin position="252"/>
        <end position="275"/>
    </location>
</feature>
<protein>
    <submittedName>
        <fullName evidence="9">Uncharacterized protein</fullName>
    </submittedName>
</protein>
<dbReference type="PANTHER" id="PTHR11706:SF77">
    <property type="entry name" value="METAL TRANSPORTER NRAMP5"/>
    <property type="match status" value="1"/>
</dbReference>
<organism evidence="9 10">
    <name type="scientific">Zingiber officinale</name>
    <name type="common">Ginger</name>
    <name type="synonym">Amomum zingiber</name>
    <dbReference type="NCBI Taxonomy" id="94328"/>
    <lineage>
        <taxon>Eukaryota</taxon>
        <taxon>Viridiplantae</taxon>
        <taxon>Streptophyta</taxon>
        <taxon>Embryophyta</taxon>
        <taxon>Tracheophyta</taxon>
        <taxon>Spermatophyta</taxon>
        <taxon>Magnoliopsida</taxon>
        <taxon>Liliopsida</taxon>
        <taxon>Zingiberales</taxon>
        <taxon>Zingiberaceae</taxon>
        <taxon>Zingiber</taxon>
    </lineage>
</organism>
<keyword evidence="10" id="KW-1185">Reference proteome</keyword>
<keyword evidence="4 8" id="KW-0812">Transmembrane</keyword>
<dbReference type="PRINTS" id="PR00447">
    <property type="entry name" value="NATRESASSCMP"/>
</dbReference>
<keyword evidence="5 8" id="KW-1133">Transmembrane helix</keyword>
<dbReference type="GO" id="GO:0005384">
    <property type="term" value="F:manganese ion transmembrane transporter activity"/>
    <property type="evidence" value="ECO:0007669"/>
    <property type="project" value="TreeGrafter"/>
</dbReference>
<evidence type="ECO:0000256" key="3">
    <source>
        <dbReference type="ARBA" id="ARBA00022448"/>
    </source>
</evidence>
<accession>A0A8J5L466</accession>
<dbReference type="PANTHER" id="PTHR11706">
    <property type="entry name" value="SOLUTE CARRIER PROTEIN FAMILY 11 MEMBER"/>
    <property type="match status" value="1"/>
</dbReference>
<comment type="subcellular location">
    <subcellularLocation>
        <location evidence="1">Membrane</location>
        <topology evidence="1">Multi-pass membrane protein</topology>
    </subcellularLocation>
</comment>
<dbReference type="GO" id="GO:0034755">
    <property type="term" value="P:iron ion transmembrane transport"/>
    <property type="evidence" value="ECO:0007669"/>
    <property type="project" value="TreeGrafter"/>
</dbReference>
<evidence type="ECO:0000256" key="4">
    <source>
        <dbReference type="ARBA" id="ARBA00022692"/>
    </source>
</evidence>
<name>A0A8J5L466_ZINOF</name>
<evidence type="ECO:0000313" key="9">
    <source>
        <dbReference type="EMBL" id="KAG6505152.1"/>
    </source>
</evidence>
<evidence type="ECO:0000256" key="5">
    <source>
        <dbReference type="ARBA" id="ARBA00022989"/>
    </source>
</evidence>
<evidence type="ECO:0000256" key="6">
    <source>
        <dbReference type="ARBA" id="ARBA00023065"/>
    </source>
</evidence>
<evidence type="ECO:0000256" key="8">
    <source>
        <dbReference type="SAM" id="Phobius"/>
    </source>
</evidence>
<dbReference type="Pfam" id="PF01566">
    <property type="entry name" value="Nramp"/>
    <property type="match status" value="1"/>
</dbReference>
<keyword evidence="7 8" id="KW-0472">Membrane</keyword>
<proteinExistence type="inferred from homology"/>
<sequence length="421" mass="46511">MQRFDLELCVLIAQECAGQIKLHHLWNLFIGLWPKLYNHRHGFLDIKMRIWLRNFVTRCIAICPNLFVAIIEGTAGSGRLIIIASMILSFELSFVLVPLLKFSSSTTKMGHHKNSIYQLPEACDGLDWGHGLSCDGILRDLFDLLDVQEGQDGDLRLEVGGFDGAGRGKESETDADQKACAVDISSSVFDDRQIIRGGELCEAPCSRGDEGLFVPRMQSDIATGDVISLLGTCHTHWCSQGRRHLCGQQRGFASFVALLINIAVASVSGTLCATTDLSAEDSDRCSDLTLNSASFLLKMILSFKLPLALSLSSSAAAPPRWGPHKNSIYIIVVSWVLGLGVIGINFYRELCHLDNPHQLPEACDGLDWGRGLISWKTWGCFGQCLPYCNGLICIFRLHHIFCLKRTCLFLYTVSSVPFAPE</sequence>
<comment type="similarity">
    <text evidence="2">Belongs to the NRAMP (TC 2.A.55) family.</text>
</comment>
<gene>
    <name evidence="9" type="ORF">ZIOFF_037502</name>
</gene>
<feature type="transmembrane region" description="Helical" evidence="8">
    <location>
        <begin position="55"/>
        <end position="74"/>
    </location>
</feature>
<dbReference type="EMBL" id="JACMSC010000010">
    <property type="protein sequence ID" value="KAG6505152.1"/>
    <property type="molecule type" value="Genomic_DNA"/>
</dbReference>
<evidence type="ECO:0000256" key="7">
    <source>
        <dbReference type="ARBA" id="ARBA00023136"/>
    </source>
</evidence>